<organism evidence="1 2">
    <name type="scientific">Botryosphaeria dothidea</name>
    <dbReference type="NCBI Taxonomy" id="55169"/>
    <lineage>
        <taxon>Eukaryota</taxon>
        <taxon>Fungi</taxon>
        <taxon>Dikarya</taxon>
        <taxon>Ascomycota</taxon>
        <taxon>Pezizomycotina</taxon>
        <taxon>Dothideomycetes</taxon>
        <taxon>Dothideomycetes incertae sedis</taxon>
        <taxon>Botryosphaeriales</taxon>
        <taxon>Botryosphaeriaceae</taxon>
        <taxon>Botryosphaeria</taxon>
    </lineage>
</organism>
<evidence type="ECO:0000313" key="1">
    <source>
        <dbReference type="EMBL" id="KAF4308555.1"/>
    </source>
</evidence>
<dbReference type="OrthoDB" id="3897426at2759"/>
<comment type="caution">
    <text evidence="1">The sequence shown here is derived from an EMBL/GenBank/DDBJ whole genome shotgun (WGS) entry which is preliminary data.</text>
</comment>
<sequence length="148" mass="16474">MGESTAFAREDEPIIDELWAFLSGGVRRFGLSLGQSLFLLFTQLPSWRPDFWNHFSSGSQRGSCFLKVEDDSKPEAAESGCMEVTDISGKQISAGAAEATKTEHDLTFRQAIRLYKKAVIWSLVVSLATNMDSYDIQIIAAFYAYPAF</sequence>
<dbReference type="Proteomes" id="UP000572817">
    <property type="component" value="Unassembled WGS sequence"/>
</dbReference>
<protein>
    <submittedName>
        <fullName evidence="1">Mfs maltose permease protein</fullName>
    </submittedName>
</protein>
<name>A0A8H4IVU4_9PEZI</name>
<dbReference type="AlphaFoldDB" id="A0A8H4IVU4"/>
<evidence type="ECO:0000313" key="2">
    <source>
        <dbReference type="Proteomes" id="UP000572817"/>
    </source>
</evidence>
<dbReference type="EMBL" id="WWBZ02000022">
    <property type="protein sequence ID" value="KAF4308555.1"/>
    <property type="molecule type" value="Genomic_DNA"/>
</dbReference>
<gene>
    <name evidence="1" type="ORF">GTA08_BOTSDO04006</name>
</gene>
<accession>A0A8H4IVU4</accession>
<keyword evidence="2" id="KW-1185">Reference proteome</keyword>
<reference evidence="1" key="1">
    <citation type="submission" date="2020-04" db="EMBL/GenBank/DDBJ databases">
        <title>Genome Assembly and Annotation of Botryosphaeria dothidea sdau 11-99, a Latent Pathogen of Apple Fruit Ring Rot in China.</title>
        <authorList>
            <person name="Yu C."/>
            <person name="Diao Y."/>
            <person name="Lu Q."/>
            <person name="Zhao J."/>
            <person name="Cui S."/>
            <person name="Peng C."/>
            <person name="He B."/>
            <person name="Liu H."/>
        </authorList>
    </citation>
    <scope>NUCLEOTIDE SEQUENCE [LARGE SCALE GENOMIC DNA]</scope>
    <source>
        <strain evidence="1">Sdau11-99</strain>
    </source>
</reference>
<proteinExistence type="predicted"/>